<dbReference type="Proteomes" id="UP000015455">
    <property type="component" value="Unassembled WGS sequence"/>
</dbReference>
<organism evidence="3 4">
    <name type="scientific">Thauera terpenica 58Eu</name>
    <dbReference type="NCBI Taxonomy" id="1348657"/>
    <lineage>
        <taxon>Bacteria</taxon>
        <taxon>Pseudomonadati</taxon>
        <taxon>Pseudomonadota</taxon>
        <taxon>Betaproteobacteria</taxon>
        <taxon>Rhodocyclales</taxon>
        <taxon>Zoogloeaceae</taxon>
        <taxon>Thauera</taxon>
    </lineage>
</organism>
<name>S9ZQN2_9RHOO</name>
<keyword evidence="2" id="KW-0472">Membrane</keyword>
<dbReference type="eggNOG" id="COG4949">
    <property type="taxonomic scope" value="Bacteria"/>
</dbReference>
<keyword evidence="4" id="KW-1185">Reference proteome</keyword>
<evidence type="ECO:0000256" key="2">
    <source>
        <dbReference type="SAM" id="Phobius"/>
    </source>
</evidence>
<gene>
    <name evidence="3" type="ORF">M622_10550</name>
</gene>
<evidence type="ECO:0000256" key="1">
    <source>
        <dbReference type="SAM" id="Coils"/>
    </source>
</evidence>
<dbReference type="InterPro" id="IPR021830">
    <property type="entry name" value="DUF3422"/>
</dbReference>
<proteinExistence type="predicted"/>
<reference evidence="3 4" key="1">
    <citation type="submission" date="2013-06" db="EMBL/GenBank/DDBJ databases">
        <title>Draft genome sequence of Thauera terpenica.</title>
        <authorList>
            <person name="Liu B."/>
            <person name="Frostegard A.H."/>
            <person name="Shapleigh J.P."/>
        </authorList>
    </citation>
    <scope>NUCLEOTIDE SEQUENCE [LARGE SCALE GENOMIC DNA]</scope>
    <source>
        <strain evidence="3 4">58Eu</strain>
    </source>
</reference>
<evidence type="ECO:0000313" key="3">
    <source>
        <dbReference type="EMBL" id="EPZ16951.1"/>
    </source>
</evidence>
<dbReference type="EMBL" id="ATJV01000024">
    <property type="protein sequence ID" value="EPZ16951.1"/>
    <property type="molecule type" value="Genomic_DNA"/>
</dbReference>
<evidence type="ECO:0008006" key="5">
    <source>
        <dbReference type="Google" id="ProtNLM"/>
    </source>
</evidence>
<keyword evidence="2" id="KW-0812">Transmembrane</keyword>
<sequence length="445" mass="49652">MTGGAPTSMSLFAQHPLRHTLNDEVHARPPVPLSTPEYVSYLAFLHDDGSAQHEIEHLAALLEQVGLAEHARLAEHASDSGHLFVDAGSFRLKWERHNEFSSYTFFRHIEAGDADEDNALLKLPAAWRKDIPGLLITATHIEVRGTADVPPDSVLKQASPHGDTMVAAGVAEGAAWVITDFHIHDGFSRYLLLDDGLTPRQAGRMVQRLVEIETYRVMALLAFPVAKEVGRLLSRAEDELADLMDSLGQARSSDDDRALLGRLTRLAAEIERSVARTTFRFGAAAAYYRLVQQRIEDMREVRLGGFPSFREFMERRLAPAINTCATIARRQEDLSSRIARNSQLLRTRVDIELERQNQELLAQMNRRAKIQLRLQETVEGLSVVAITYYASQLVSYVAKGAKDFITPATPELITALSIPLIAGFVFLGMRRMRRLLSQEEGGEHA</sequence>
<comment type="caution">
    <text evidence="3">The sequence shown here is derived from an EMBL/GenBank/DDBJ whole genome shotgun (WGS) entry which is preliminary data.</text>
</comment>
<keyword evidence="2" id="KW-1133">Transmembrane helix</keyword>
<feature type="transmembrane region" description="Helical" evidence="2">
    <location>
        <begin position="412"/>
        <end position="429"/>
    </location>
</feature>
<keyword evidence="1" id="KW-0175">Coiled coil</keyword>
<accession>S9ZQN2</accession>
<evidence type="ECO:0000313" key="4">
    <source>
        <dbReference type="Proteomes" id="UP000015455"/>
    </source>
</evidence>
<dbReference type="STRING" id="1348657.M622_10550"/>
<protein>
    <recommendedName>
        <fullName evidence="5">Egg lysin</fullName>
    </recommendedName>
</protein>
<dbReference type="Pfam" id="PF11902">
    <property type="entry name" value="DUF3422"/>
    <property type="match status" value="1"/>
</dbReference>
<feature type="coiled-coil region" evidence="1">
    <location>
        <begin position="226"/>
        <end position="253"/>
    </location>
</feature>
<dbReference type="PATRIC" id="fig|1348657.5.peg.649"/>
<dbReference type="AlphaFoldDB" id="S9ZQN2"/>